<protein>
    <submittedName>
        <fullName evidence="1">Uncharacterized protein</fullName>
    </submittedName>
</protein>
<sequence length="33" mass="3477">MENLTNDTPMLVPRFPAVPSMNGHFGVAGSGTM</sequence>
<dbReference type="AlphaFoldDB" id="X1MZL3"/>
<evidence type="ECO:0000313" key="1">
    <source>
        <dbReference type="EMBL" id="GAI11809.1"/>
    </source>
</evidence>
<proteinExistence type="predicted"/>
<reference evidence="1" key="1">
    <citation type="journal article" date="2014" name="Front. Microbiol.">
        <title>High frequency of phylogenetically diverse reductive dehalogenase-homologous genes in deep subseafloor sedimentary metagenomes.</title>
        <authorList>
            <person name="Kawai M."/>
            <person name="Futagami T."/>
            <person name="Toyoda A."/>
            <person name="Takaki Y."/>
            <person name="Nishi S."/>
            <person name="Hori S."/>
            <person name="Arai W."/>
            <person name="Tsubouchi T."/>
            <person name="Morono Y."/>
            <person name="Uchiyama I."/>
            <person name="Ito T."/>
            <person name="Fujiyama A."/>
            <person name="Inagaki F."/>
            <person name="Takami H."/>
        </authorList>
    </citation>
    <scope>NUCLEOTIDE SEQUENCE</scope>
    <source>
        <strain evidence="1">Expedition CK06-06</strain>
    </source>
</reference>
<accession>X1MZL3</accession>
<feature type="non-terminal residue" evidence="1">
    <location>
        <position position="33"/>
    </location>
</feature>
<gene>
    <name evidence="1" type="ORF">S06H3_22127</name>
</gene>
<dbReference type="EMBL" id="BARV01011757">
    <property type="protein sequence ID" value="GAI11809.1"/>
    <property type="molecule type" value="Genomic_DNA"/>
</dbReference>
<comment type="caution">
    <text evidence="1">The sequence shown here is derived from an EMBL/GenBank/DDBJ whole genome shotgun (WGS) entry which is preliminary data.</text>
</comment>
<organism evidence="1">
    <name type="scientific">marine sediment metagenome</name>
    <dbReference type="NCBI Taxonomy" id="412755"/>
    <lineage>
        <taxon>unclassified sequences</taxon>
        <taxon>metagenomes</taxon>
        <taxon>ecological metagenomes</taxon>
    </lineage>
</organism>
<name>X1MZL3_9ZZZZ</name>